<reference evidence="1" key="1">
    <citation type="submission" date="2023-06" db="EMBL/GenBank/DDBJ databases">
        <title>Genomic analysis of the entomopathogenic nematode Steinernema hermaphroditum.</title>
        <authorList>
            <person name="Schwarz E.M."/>
            <person name="Heppert J.K."/>
            <person name="Baniya A."/>
            <person name="Schwartz H.T."/>
            <person name="Tan C.-H."/>
            <person name="Antoshechkin I."/>
            <person name="Sternberg P.W."/>
            <person name="Goodrich-Blair H."/>
            <person name="Dillman A.R."/>
        </authorList>
    </citation>
    <scope>NUCLEOTIDE SEQUENCE</scope>
    <source>
        <strain evidence="1">PS9179</strain>
        <tissue evidence="1">Whole animal</tissue>
    </source>
</reference>
<organism evidence="1 2">
    <name type="scientific">Steinernema hermaphroditum</name>
    <dbReference type="NCBI Taxonomy" id="289476"/>
    <lineage>
        <taxon>Eukaryota</taxon>
        <taxon>Metazoa</taxon>
        <taxon>Ecdysozoa</taxon>
        <taxon>Nematoda</taxon>
        <taxon>Chromadorea</taxon>
        <taxon>Rhabditida</taxon>
        <taxon>Tylenchina</taxon>
        <taxon>Panagrolaimomorpha</taxon>
        <taxon>Strongyloidoidea</taxon>
        <taxon>Steinernematidae</taxon>
        <taxon>Steinernema</taxon>
    </lineage>
</organism>
<name>A0AA39HRX6_9BILA</name>
<dbReference type="Proteomes" id="UP001175271">
    <property type="component" value="Unassembled WGS sequence"/>
</dbReference>
<dbReference type="EMBL" id="JAUCMV010000003">
    <property type="protein sequence ID" value="KAK0409782.1"/>
    <property type="molecule type" value="Genomic_DNA"/>
</dbReference>
<sequence>MPVQNTFNLARQYVDVITNGYEVIYRVNTEQLGAKHIDWNTWDDSYLDKVRQLLIKDIYRPRKFHYYKPDISSLNFRELICEKDFVDYSLEHVVLGALNSHCLRRIEGLFCVLYDTDVMDRFEKFVLNKNWEIFKFCYKNRAFSSKNGVLWCADFIKKLFSEWKTRDAMTLKWSRLEVVIRDYGELERFFGIKFQRKEEKNLVKQHPSGASFALITCTPYEWFDGLYWVKIMFQSEKPTSKRSEMFPF</sequence>
<proteinExistence type="predicted"/>
<protein>
    <submittedName>
        <fullName evidence="1">Uncharacterized protein</fullName>
    </submittedName>
</protein>
<keyword evidence="2" id="KW-1185">Reference proteome</keyword>
<gene>
    <name evidence="1" type="ORF">QR680_004754</name>
</gene>
<evidence type="ECO:0000313" key="1">
    <source>
        <dbReference type="EMBL" id="KAK0409782.1"/>
    </source>
</evidence>
<evidence type="ECO:0000313" key="2">
    <source>
        <dbReference type="Proteomes" id="UP001175271"/>
    </source>
</evidence>
<accession>A0AA39HRX6</accession>
<dbReference type="AlphaFoldDB" id="A0AA39HRX6"/>
<comment type="caution">
    <text evidence="1">The sequence shown here is derived from an EMBL/GenBank/DDBJ whole genome shotgun (WGS) entry which is preliminary data.</text>
</comment>